<gene>
    <name evidence="2" type="ORF">EVAR_30827_1</name>
</gene>
<evidence type="ECO:0000256" key="1">
    <source>
        <dbReference type="SAM" id="MobiDB-lite"/>
    </source>
</evidence>
<name>A0A4C1XU98_EUMVA</name>
<feature type="region of interest" description="Disordered" evidence="1">
    <location>
        <begin position="1"/>
        <end position="55"/>
    </location>
</feature>
<keyword evidence="3" id="KW-1185">Reference proteome</keyword>
<reference evidence="2 3" key="1">
    <citation type="journal article" date="2019" name="Commun. Biol.">
        <title>The bagworm genome reveals a unique fibroin gene that provides high tensile strength.</title>
        <authorList>
            <person name="Kono N."/>
            <person name="Nakamura H."/>
            <person name="Ohtoshi R."/>
            <person name="Tomita M."/>
            <person name="Numata K."/>
            <person name="Arakawa K."/>
        </authorList>
    </citation>
    <scope>NUCLEOTIDE SEQUENCE [LARGE SCALE GENOMIC DNA]</scope>
</reference>
<dbReference type="EMBL" id="BGZK01000939">
    <property type="protein sequence ID" value="GBP65769.1"/>
    <property type="molecule type" value="Genomic_DNA"/>
</dbReference>
<feature type="region of interest" description="Disordered" evidence="1">
    <location>
        <begin position="73"/>
        <end position="98"/>
    </location>
</feature>
<dbReference type="Proteomes" id="UP000299102">
    <property type="component" value="Unassembled WGS sequence"/>
</dbReference>
<sequence>MRARLARHGRMHSPADATRRNVTTATGERATNDTRLRPPSTSGCGGRRGRRARSPIAGRVLTLLISSSDTNTAANSVYPARPTLPAPRPTRGSRLIVL</sequence>
<proteinExistence type="predicted"/>
<feature type="compositionally biased region" description="Basic residues" evidence="1">
    <location>
        <begin position="1"/>
        <end position="11"/>
    </location>
</feature>
<evidence type="ECO:0000313" key="2">
    <source>
        <dbReference type="EMBL" id="GBP65769.1"/>
    </source>
</evidence>
<dbReference type="AlphaFoldDB" id="A0A4C1XU98"/>
<accession>A0A4C1XU98</accession>
<organism evidence="2 3">
    <name type="scientific">Eumeta variegata</name>
    <name type="common">Bagworm moth</name>
    <name type="synonym">Eumeta japonica</name>
    <dbReference type="NCBI Taxonomy" id="151549"/>
    <lineage>
        <taxon>Eukaryota</taxon>
        <taxon>Metazoa</taxon>
        <taxon>Ecdysozoa</taxon>
        <taxon>Arthropoda</taxon>
        <taxon>Hexapoda</taxon>
        <taxon>Insecta</taxon>
        <taxon>Pterygota</taxon>
        <taxon>Neoptera</taxon>
        <taxon>Endopterygota</taxon>
        <taxon>Lepidoptera</taxon>
        <taxon>Glossata</taxon>
        <taxon>Ditrysia</taxon>
        <taxon>Tineoidea</taxon>
        <taxon>Psychidae</taxon>
        <taxon>Oiketicinae</taxon>
        <taxon>Eumeta</taxon>
    </lineage>
</organism>
<evidence type="ECO:0000313" key="3">
    <source>
        <dbReference type="Proteomes" id="UP000299102"/>
    </source>
</evidence>
<protein>
    <submittedName>
        <fullName evidence="2">Uncharacterized protein</fullName>
    </submittedName>
</protein>
<comment type="caution">
    <text evidence="2">The sequence shown here is derived from an EMBL/GenBank/DDBJ whole genome shotgun (WGS) entry which is preliminary data.</text>
</comment>